<feature type="compositionally biased region" description="Basic and acidic residues" evidence="1">
    <location>
        <begin position="97"/>
        <end position="116"/>
    </location>
</feature>
<sequence>MAHLPGPQAIPSWRWDKSADFSPPVGVHRAGTQTGEWVRDESLVWTVVTDVIRCHPDFWPSSGGPFYSSVPPKSSSHGQGGQQAGPHHVVDEVGEGPDDRDAHEGDAEQHDVEKADGQHVGEPDAAAVHHPCVRVHLAVCRAHVHPAAPSCRCSANKQHR</sequence>
<dbReference type="AlphaFoldDB" id="S7MNG8"/>
<keyword evidence="3" id="KW-1185">Reference proteome</keyword>
<reference evidence="2 3" key="1">
    <citation type="journal article" date="2013" name="Nat. Commun.">
        <title>Genome analysis reveals insights into physiology and longevity of the Brandt's bat Myotis brandtii.</title>
        <authorList>
            <person name="Seim I."/>
            <person name="Fang X."/>
            <person name="Xiong Z."/>
            <person name="Lobanov A.V."/>
            <person name="Huang Z."/>
            <person name="Ma S."/>
            <person name="Feng Y."/>
            <person name="Turanov A.A."/>
            <person name="Zhu Y."/>
            <person name="Lenz T.L."/>
            <person name="Gerashchenko M.V."/>
            <person name="Fan D."/>
            <person name="Hee Yim S."/>
            <person name="Yao X."/>
            <person name="Jordan D."/>
            <person name="Xiong Y."/>
            <person name="Ma Y."/>
            <person name="Lyapunov A.N."/>
            <person name="Chen G."/>
            <person name="Kulakova O.I."/>
            <person name="Sun Y."/>
            <person name="Lee S.G."/>
            <person name="Bronson R.T."/>
            <person name="Moskalev A.A."/>
            <person name="Sunyaev S.R."/>
            <person name="Zhang G."/>
            <person name="Krogh A."/>
            <person name="Wang J."/>
            <person name="Gladyshev V.N."/>
        </authorList>
    </citation>
    <scope>NUCLEOTIDE SEQUENCE [LARGE SCALE GENOMIC DNA]</scope>
</reference>
<proteinExistence type="predicted"/>
<dbReference type="Proteomes" id="UP000052978">
    <property type="component" value="Unassembled WGS sequence"/>
</dbReference>
<evidence type="ECO:0000313" key="3">
    <source>
        <dbReference type="Proteomes" id="UP000052978"/>
    </source>
</evidence>
<protein>
    <submittedName>
        <fullName evidence="2">Uncharacterized protein</fullName>
    </submittedName>
</protein>
<evidence type="ECO:0000256" key="1">
    <source>
        <dbReference type="SAM" id="MobiDB-lite"/>
    </source>
</evidence>
<name>S7MNG8_MYOBR</name>
<feature type="region of interest" description="Disordered" evidence="1">
    <location>
        <begin position="65"/>
        <end position="116"/>
    </location>
</feature>
<dbReference type="EMBL" id="KE161707">
    <property type="protein sequence ID" value="EPQ05040.1"/>
    <property type="molecule type" value="Genomic_DNA"/>
</dbReference>
<accession>S7MNG8</accession>
<gene>
    <name evidence="2" type="ORF">D623_10030377</name>
</gene>
<evidence type="ECO:0000313" key="2">
    <source>
        <dbReference type="EMBL" id="EPQ05040.1"/>
    </source>
</evidence>
<organism evidence="2 3">
    <name type="scientific">Myotis brandtii</name>
    <name type="common">Brandt's bat</name>
    <dbReference type="NCBI Taxonomy" id="109478"/>
    <lineage>
        <taxon>Eukaryota</taxon>
        <taxon>Metazoa</taxon>
        <taxon>Chordata</taxon>
        <taxon>Craniata</taxon>
        <taxon>Vertebrata</taxon>
        <taxon>Euteleostomi</taxon>
        <taxon>Mammalia</taxon>
        <taxon>Eutheria</taxon>
        <taxon>Laurasiatheria</taxon>
        <taxon>Chiroptera</taxon>
        <taxon>Yangochiroptera</taxon>
        <taxon>Vespertilionidae</taxon>
        <taxon>Myotis</taxon>
    </lineage>
</organism>